<comment type="similarity">
    <text evidence="6">Belongs to the BamD family.</text>
</comment>
<dbReference type="RefSeq" id="WP_284186416.1">
    <property type="nucleotide sequence ID" value="NZ_BSPX01000002.1"/>
</dbReference>
<protein>
    <recommendedName>
        <fullName evidence="6">Outer membrane protein assembly factor BamD</fullName>
    </recommendedName>
</protein>
<dbReference type="EMBL" id="BSPX01000002">
    <property type="protein sequence ID" value="GLT20831.1"/>
    <property type="molecule type" value="Genomic_DNA"/>
</dbReference>
<keyword evidence="4 6" id="KW-0998">Cell outer membrane</keyword>
<dbReference type="Pfam" id="PF13525">
    <property type="entry name" value="YfiO"/>
    <property type="match status" value="1"/>
</dbReference>
<comment type="function">
    <text evidence="6">Part of the outer membrane protein assembly complex, which is involved in assembly and insertion of beta-barrel proteins into the outer membrane.</text>
</comment>
<dbReference type="SUPFAM" id="SSF48452">
    <property type="entry name" value="TPR-like"/>
    <property type="match status" value="1"/>
</dbReference>
<dbReference type="PANTHER" id="PTHR37423:SF1">
    <property type="entry name" value="OUTER MEMBRANE PROTEIN ASSEMBLY FACTOR BAMD"/>
    <property type="match status" value="1"/>
</dbReference>
<proteinExistence type="inferred from homology"/>
<comment type="subunit">
    <text evidence="6">Part of the Bam complex.</text>
</comment>
<organism evidence="8 9">
    <name type="scientific">Zoogloea oryzae</name>
    <dbReference type="NCBI Taxonomy" id="310767"/>
    <lineage>
        <taxon>Bacteria</taxon>
        <taxon>Pseudomonadati</taxon>
        <taxon>Pseudomonadota</taxon>
        <taxon>Betaproteobacteria</taxon>
        <taxon>Rhodocyclales</taxon>
        <taxon>Zoogloeaceae</taxon>
        <taxon>Zoogloea</taxon>
    </lineage>
</organism>
<comment type="subcellular location">
    <subcellularLocation>
        <location evidence="6">Cell outer membrane</location>
        <topology evidence="6">Lipid-anchor</topology>
    </subcellularLocation>
</comment>
<dbReference type="InterPro" id="IPR039565">
    <property type="entry name" value="BamD-like"/>
</dbReference>
<evidence type="ECO:0000256" key="5">
    <source>
        <dbReference type="ARBA" id="ARBA00023288"/>
    </source>
</evidence>
<evidence type="ECO:0000259" key="7">
    <source>
        <dbReference type="Pfam" id="PF13525"/>
    </source>
</evidence>
<keyword evidence="2 6" id="KW-0472">Membrane</keyword>
<dbReference type="InterPro" id="IPR011990">
    <property type="entry name" value="TPR-like_helical_dom_sf"/>
</dbReference>
<dbReference type="Gene3D" id="1.25.40.10">
    <property type="entry name" value="Tetratricopeptide repeat domain"/>
    <property type="match status" value="1"/>
</dbReference>
<reference evidence="9" key="1">
    <citation type="journal article" date="2019" name="Int. J. Syst. Evol. Microbiol.">
        <title>The Global Catalogue of Microorganisms (GCM) 10K type strain sequencing project: providing services to taxonomists for standard genome sequencing and annotation.</title>
        <authorList>
            <consortium name="The Broad Institute Genomics Platform"/>
            <consortium name="The Broad Institute Genome Sequencing Center for Infectious Disease"/>
            <person name="Wu L."/>
            <person name="Ma J."/>
        </authorList>
    </citation>
    <scope>NUCLEOTIDE SEQUENCE [LARGE SCALE GENOMIC DNA]</scope>
    <source>
        <strain evidence="9">NBRC 102407</strain>
    </source>
</reference>
<dbReference type="PANTHER" id="PTHR37423">
    <property type="entry name" value="SOLUBLE LYTIC MUREIN TRANSGLYCOSYLASE-RELATED"/>
    <property type="match status" value="1"/>
</dbReference>
<dbReference type="NCBIfam" id="TIGR03302">
    <property type="entry name" value="OM_YfiO"/>
    <property type="match status" value="1"/>
</dbReference>
<evidence type="ECO:0000256" key="1">
    <source>
        <dbReference type="ARBA" id="ARBA00022729"/>
    </source>
</evidence>
<evidence type="ECO:0000256" key="2">
    <source>
        <dbReference type="ARBA" id="ARBA00023136"/>
    </source>
</evidence>
<sequence>MAHFTLRSLTLVGVLLLAGCGLPDQVDETVGWNAQKLYSEAKDSMNDGAWERAIKMFEKLEARYPYGRYAQQSQLEVAYAYYKSGEQVSAVAACDRFIKLHPNHANVDYAYYLKGLAYFNEDLGMLGTLANQDLSERDPKATREAFATFKELSQRFPDSKYTPDAQLRMRYLVNALANHEVHVARYYYKRGAYVAAANRAQATIKDFPQSPAVEEALFLLVQSYDALNMPELRKDAERVMRQNFPNSRYFAGKGTEAEPQAWWKLW</sequence>
<dbReference type="CDD" id="cd15830">
    <property type="entry name" value="BamD"/>
    <property type="match status" value="1"/>
</dbReference>
<keyword evidence="1 6" id="KW-0732">Signal</keyword>
<feature type="domain" description="Outer membrane lipoprotein BamD-like" evidence="7">
    <location>
        <begin position="34"/>
        <end position="237"/>
    </location>
</feature>
<dbReference type="HAMAP" id="MF_00922">
    <property type="entry name" value="OM_assembly_BamD"/>
    <property type="match status" value="1"/>
</dbReference>
<evidence type="ECO:0000256" key="3">
    <source>
        <dbReference type="ARBA" id="ARBA00023139"/>
    </source>
</evidence>
<dbReference type="InterPro" id="IPR017689">
    <property type="entry name" value="BamD"/>
</dbReference>
<dbReference type="Proteomes" id="UP001157167">
    <property type="component" value="Unassembled WGS sequence"/>
</dbReference>
<evidence type="ECO:0000256" key="4">
    <source>
        <dbReference type="ARBA" id="ARBA00023237"/>
    </source>
</evidence>
<comment type="caution">
    <text evidence="8">The sequence shown here is derived from an EMBL/GenBank/DDBJ whole genome shotgun (WGS) entry which is preliminary data.</text>
</comment>
<accession>A0ABQ6F7D1</accession>
<keyword evidence="5 6" id="KW-0449">Lipoprotein</keyword>
<evidence type="ECO:0000313" key="9">
    <source>
        <dbReference type="Proteomes" id="UP001157167"/>
    </source>
</evidence>
<name>A0ABQ6F7D1_9RHOO</name>
<evidence type="ECO:0000256" key="6">
    <source>
        <dbReference type="HAMAP-Rule" id="MF_00922"/>
    </source>
</evidence>
<dbReference type="PROSITE" id="PS51257">
    <property type="entry name" value="PROKAR_LIPOPROTEIN"/>
    <property type="match status" value="1"/>
</dbReference>
<keyword evidence="9" id="KW-1185">Reference proteome</keyword>
<evidence type="ECO:0000313" key="8">
    <source>
        <dbReference type="EMBL" id="GLT20831.1"/>
    </source>
</evidence>
<gene>
    <name evidence="8" type="primary">comL</name>
    <name evidence="6" type="synonym">bamD</name>
    <name evidence="8" type="ORF">GCM10007933_02830</name>
</gene>
<keyword evidence="3 6" id="KW-0564">Palmitate</keyword>